<comment type="similarity">
    <text evidence="5">Belongs to the LAMP family.</text>
</comment>
<dbReference type="InterPro" id="IPR002000">
    <property type="entry name" value="Lysosome-assoc_membr_glycop"/>
</dbReference>
<dbReference type="GO" id="GO:0005886">
    <property type="term" value="C:plasma membrane"/>
    <property type="evidence" value="ECO:0007669"/>
    <property type="project" value="UniProtKB-SubCell"/>
</dbReference>
<comment type="subcellular location">
    <subcellularLocation>
        <location evidence="4">Cell projection</location>
        <location evidence="4">Dendrite</location>
    </subcellularLocation>
    <subcellularLocation>
        <location evidence="17">Cell projection</location>
        <location evidence="17">Growth cone membrane</location>
        <topology evidence="17">Single-pass type I membrane protein</topology>
    </subcellularLocation>
    <subcellularLocation>
        <location evidence="15">Cytoplasmic vesicle</location>
        <location evidence="15">Secretory vesicle</location>
        <location evidence="15">Synaptic vesicle membrane</location>
        <topology evidence="15">Single-pass type I membrane protein</topology>
    </subcellularLocation>
    <subcellularLocation>
        <location evidence="2">Early endosome membrane</location>
        <topology evidence="2">Single-pass type I membrane protein</topology>
    </subcellularLocation>
    <subcellularLocation>
        <location evidence="1">Endoplasmic reticulum-Golgi intermediate compartment membrane</location>
        <topology evidence="1">Single-pass type I membrane protein</topology>
    </subcellularLocation>
    <subcellularLocation>
        <location evidence="3">Recycling endosome</location>
    </subcellularLocation>
</comment>
<keyword evidence="9 20" id="KW-1133">Transmembrane helix</keyword>
<evidence type="ECO:0000256" key="9">
    <source>
        <dbReference type="ARBA" id="ARBA00022989"/>
    </source>
</evidence>
<dbReference type="GO" id="GO:0010008">
    <property type="term" value="C:endosome membrane"/>
    <property type="evidence" value="ECO:0007669"/>
    <property type="project" value="UniProtKB-SubCell"/>
</dbReference>
<keyword evidence="12" id="KW-0325">Glycoprotein</keyword>
<evidence type="ECO:0000256" key="16">
    <source>
        <dbReference type="ARBA" id="ARBA00053950"/>
    </source>
</evidence>
<evidence type="ECO:0000256" key="10">
    <source>
        <dbReference type="ARBA" id="ARBA00023018"/>
    </source>
</evidence>
<dbReference type="InterPro" id="IPR048528">
    <property type="entry name" value="Lamp2-like_luminal"/>
</dbReference>
<dbReference type="PANTHER" id="PTHR11506">
    <property type="entry name" value="LYSOSOME-ASSOCIATED MEMBRANE GLYCOPROTEIN"/>
    <property type="match status" value="1"/>
</dbReference>
<keyword evidence="11 20" id="KW-0472">Membrane</keyword>
<name>A0ABD3WM53_SINWO</name>
<organism evidence="22 23">
    <name type="scientific">Sinanodonta woodiana</name>
    <name type="common">Chinese pond mussel</name>
    <name type="synonym">Anodonta woodiana</name>
    <dbReference type="NCBI Taxonomy" id="1069815"/>
    <lineage>
        <taxon>Eukaryota</taxon>
        <taxon>Metazoa</taxon>
        <taxon>Spiralia</taxon>
        <taxon>Lophotrochozoa</taxon>
        <taxon>Mollusca</taxon>
        <taxon>Bivalvia</taxon>
        <taxon>Autobranchia</taxon>
        <taxon>Heteroconchia</taxon>
        <taxon>Palaeoheterodonta</taxon>
        <taxon>Unionida</taxon>
        <taxon>Unionoidea</taxon>
        <taxon>Unionidae</taxon>
        <taxon>Unioninae</taxon>
        <taxon>Sinanodonta</taxon>
    </lineage>
</organism>
<dbReference type="EMBL" id="JBJQND010000006">
    <property type="protein sequence ID" value="KAL3874406.1"/>
    <property type="molecule type" value="Genomic_DNA"/>
</dbReference>
<evidence type="ECO:0000256" key="17">
    <source>
        <dbReference type="ARBA" id="ARBA00060492"/>
    </source>
</evidence>
<evidence type="ECO:0000256" key="11">
    <source>
        <dbReference type="ARBA" id="ARBA00023136"/>
    </source>
</evidence>
<feature type="domain" description="Lysosome-associated membrane glycoprotein 2-like luminal" evidence="21">
    <location>
        <begin position="31"/>
        <end position="182"/>
    </location>
</feature>
<comment type="caution">
    <text evidence="22">The sequence shown here is derived from an EMBL/GenBank/DDBJ whole genome shotgun (WGS) entry which is preliminary data.</text>
</comment>
<dbReference type="Pfam" id="PF01299">
    <property type="entry name" value="Lamp2-like_luminal"/>
    <property type="match status" value="1"/>
</dbReference>
<evidence type="ECO:0000256" key="2">
    <source>
        <dbReference type="ARBA" id="ARBA00004158"/>
    </source>
</evidence>
<gene>
    <name evidence="22" type="ORF">ACJMK2_037426</name>
</gene>
<reference evidence="22 23" key="1">
    <citation type="submission" date="2024-11" db="EMBL/GenBank/DDBJ databases">
        <title>Chromosome-level genome assembly of the freshwater bivalve Anodonta woodiana.</title>
        <authorList>
            <person name="Chen X."/>
        </authorList>
    </citation>
    <scope>NUCLEOTIDE SEQUENCE [LARGE SCALE GENOMIC DNA]</scope>
    <source>
        <strain evidence="22">MN2024</strain>
        <tissue evidence="22">Gills</tissue>
    </source>
</reference>
<dbReference type="PANTHER" id="PTHR11506:SF35">
    <property type="entry name" value="LYSOSOME-ASSOCIATED MEMBRANE GLYCOPROTEIN 5"/>
    <property type="match status" value="1"/>
</dbReference>
<keyword evidence="13" id="KW-0966">Cell projection</keyword>
<evidence type="ECO:0000313" key="22">
    <source>
        <dbReference type="EMBL" id="KAL3874406.1"/>
    </source>
</evidence>
<dbReference type="Gene3D" id="2.40.160.110">
    <property type="match status" value="1"/>
</dbReference>
<feature type="transmembrane region" description="Helical" evidence="20">
    <location>
        <begin position="209"/>
        <end position="232"/>
    </location>
</feature>
<comment type="function">
    <text evidence="16">Plays a role in short-term synaptic plasticity in a subset of GABAergic neurons in the brain.</text>
</comment>
<keyword evidence="8" id="KW-0967">Endosome</keyword>
<keyword evidence="23" id="KW-1185">Reference proteome</keyword>
<evidence type="ECO:0000256" key="18">
    <source>
        <dbReference type="ARBA" id="ARBA00074379"/>
    </source>
</evidence>
<evidence type="ECO:0000256" key="13">
    <source>
        <dbReference type="ARBA" id="ARBA00023273"/>
    </source>
</evidence>
<dbReference type="AlphaFoldDB" id="A0ABD3WM53"/>
<evidence type="ECO:0000256" key="19">
    <source>
        <dbReference type="ARBA" id="ARBA00076257"/>
    </source>
</evidence>
<keyword evidence="7" id="KW-0732">Signal</keyword>
<proteinExistence type="inferred from homology"/>
<evidence type="ECO:0000256" key="12">
    <source>
        <dbReference type="ARBA" id="ARBA00023180"/>
    </source>
</evidence>
<evidence type="ECO:0000256" key="20">
    <source>
        <dbReference type="SAM" id="Phobius"/>
    </source>
</evidence>
<evidence type="ECO:0000313" key="23">
    <source>
        <dbReference type="Proteomes" id="UP001634394"/>
    </source>
</evidence>
<sequence length="245" mass="27727">MGLADLVLSVSVIHSSENEEPTIVLQDPDGHYCLIARMSLDVEIEYFAFDENTTQTTLPKKILRVPDHASVKGNCSYSRTELTFSWEDGKYQLLLVFDSQVVNDSWAWSLTELGLTMDINMDFTIQTSPIAKRVELGKGDVRMFETPYNNSYECQSKQKVRLKSPNSYTNVIFSHMRLQPFSGMDRFKGGIMCKEDRNSGISFGSKEEVFVPLIVAICLAVVVLLVILGYLIRKKFEGFGYANMD</sequence>
<evidence type="ECO:0000256" key="14">
    <source>
        <dbReference type="ARBA" id="ARBA00023329"/>
    </source>
</evidence>
<evidence type="ECO:0000259" key="21">
    <source>
        <dbReference type="Pfam" id="PF01299"/>
    </source>
</evidence>
<accession>A0ABD3WM53</accession>
<keyword evidence="10" id="KW-0770">Synapse</keyword>
<evidence type="ECO:0000256" key="3">
    <source>
        <dbReference type="ARBA" id="ARBA00004172"/>
    </source>
</evidence>
<evidence type="ECO:0000256" key="15">
    <source>
        <dbReference type="ARBA" id="ARBA00029428"/>
    </source>
</evidence>
<evidence type="ECO:0000256" key="1">
    <source>
        <dbReference type="ARBA" id="ARBA00004151"/>
    </source>
</evidence>
<keyword evidence="14" id="KW-0968">Cytoplasmic vesicle</keyword>
<evidence type="ECO:0000256" key="7">
    <source>
        <dbReference type="ARBA" id="ARBA00022729"/>
    </source>
</evidence>
<dbReference type="Proteomes" id="UP001634394">
    <property type="component" value="Unassembled WGS sequence"/>
</dbReference>
<evidence type="ECO:0000256" key="4">
    <source>
        <dbReference type="ARBA" id="ARBA00004279"/>
    </source>
</evidence>
<evidence type="ECO:0000256" key="8">
    <source>
        <dbReference type="ARBA" id="ARBA00022753"/>
    </source>
</evidence>
<keyword evidence="6 20" id="KW-0812">Transmembrane</keyword>
<evidence type="ECO:0000256" key="6">
    <source>
        <dbReference type="ARBA" id="ARBA00022692"/>
    </source>
</evidence>
<protein>
    <recommendedName>
        <fullName evidence="18">Lysosome-associated membrane glycoprotein 5</fullName>
    </recommendedName>
    <alternativeName>
        <fullName evidence="19">Lysosome-associated membrane protein 5</fullName>
    </alternativeName>
</protein>
<evidence type="ECO:0000256" key="5">
    <source>
        <dbReference type="ARBA" id="ARBA00009644"/>
    </source>
</evidence>